<dbReference type="AlphaFoldDB" id="A0AAJ1R9H4"/>
<comment type="caution">
    <text evidence="1">The sequence shown here is derived from an EMBL/GenBank/DDBJ whole genome shotgun (WGS) entry which is preliminary data.</text>
</comment>
<dbReference type="EMBL" id="SDWY01000003">
    <property type="protein sequence ID" value="MDN6900659.1"/>
    <property type="molecule type" value="Genomic_DNA"/>
</dbReference>
<evidence type="ECO:0000313" key="2">
    <source>
        <dbReference type="Proteomes" id="UP001167919"/>
    </source>
</evidence>
<accession>A0AAJ1R9H4</accession>
<gene>
    <name evidence="1" type="ORF">EVC35_06530</name>
</gene>
<organism evidence="1 2">
    <name type="scientific">Oenococcus sicerae</name>
    <dbReference type="NCBI Taxonomy" id="2203724"/>
    <lineage>
        <taxon>Bacteria</taxon>
        <taxon>Bacillati</taxon>
        <taxon>Bacillota</taxon>
        <taxon>Bacilli</taxon>
        <taxon>Lactobacillales</taxon>
        <taxon>Lactobacillaceae</taxon>
        <taxon>Oenococcus</taxon>
    </lineage>
</organism>
<proteinExistence type="predicted"/>
<sequence length="275" mass="31857">MSDCNSDGLDVTRKHFSDDNRNKFLLKFGQKEHIKEFLEKGEIHFSSINFFRNLSYTEGDPFIGDPSEGSLHYEFSANNIITSFQIGGRSLDIKQLKDSGASIQLNLRRPVMDHWGICSFFALPCDELILHEQDHTLSLSPAVVDTFKRFMPENYSCLVFYDPNKFFDKLCLKSNIKDLPPCTHIRRAPVRYSDSNQKTLQEFQQYFNQIPDEDLAFYKTQNYANQEEYRLTIDTDISDEKGCEIHVGDLSDCAMIIDDFSKADIHWNLKSQDIT</sequence>
<name>A0AAJ1R9H4_9LACO</name>
<reference evidence="1" key="1">
    <citation type="submission" date="2019-01" db="EMBL/GenBank/DDBJ databases">
        <title>Oenococcus sicerae UCMA17102.</title>
        <authorList>
            <person name="Cousin F.J."/>
            <person name="Le Guellec R."/>
            <person name="Cretenet M."/>
        </authorList>
    </citation>
    <scope>NUCLEOTIDE SEQUENCE</scope>
    <source>
        <strain evidence="1">UCMA17102</strain>
    </source>
</reference>
<evidence type="ECO:0000313" key="1">
    <source>
        <dbReference type="EMBL" id="MDN6900659.1"/>
    </source>
</evidence>
<dbReference type="Proteomes" id="UP001167919">
    <property type="component" value="Unassembled WGS sequence"/>
</dbReference>
<protein>
    <submittedName>
        <fullName evidence="1">Uncharacterized protein</fullName>
    </submittedName>
</protein>
<dbReference type="RefSeq" id="WP_301711310.1">
    <property type="nucleotide sequence ID" value="NZ_SDWY01000003.1"/>
</dbReference>